<feature type="compositionally biased region" description="Acidic residues" evidence="6">
    <location>
        <begin position="895"/>
        <end position="913"/>
    </location>
</feature>
<dbReference type="RefSeq" id="XP_046117091.1">
    <property type="nucleotide sequence ID" value="XM_046266054.1"/>
</dbReference>
<dbReference type="InterPro" id="IPR050534">
    <property type="entry name" value="Coronavir_polyprotein_1ab"/>
</dbReference>
<feature type="region of interest" description="Disordered" evidence="6">
    <location>
        <begin position="1027"/>
        <end position="1048"/>
    </location>
</feature>
<feature type="region of interest" description="Disordered" evidence="6">
    <location>
        <begin position="1"/>
        <end position="56"/>
    </location>
</feature>
<feature type="compositionally biased region" description="Basic and acidic residues" evidence="6">
    <location>
        <begin position="847"/>
        <end position="864"/>
    </location>
</feature>
<feature type="region of interest" description="Disordered" evidence="6">
    <location>
        <begin position="832"/>
        <end position="864"/>
    </location>
</feature>
<comment type="caution">
    <text evidence="8">The sequence shown here is derived from an EMBL/GenBank/DDBJ whole genome shotgun (WGS) entry which is preliminary data.</text>
</comment>
<dbReference type="GO" id="GO:0043139">
    <property type="term" value="F:5'-3' DNA helicase activity"/>
    <property type="evidence" value="ECO:0007669"/>
    <property type="project" value="TreeGrafter"/>
</dbReference>
<dbReference type="Proteomes" id="UP000887229">
    <property type="component" value="Unassembled WGS sequence"/>
</dbReference>
<dbReference type="GO" id="GO:0016787">
    <property type="term" value="F:hydrolase activity"/>
    <property type="evidence" value="ECO:0007669"/>
    <property type="project" value="UniProtKB-KW"/>
</dbReference>
<keyword evidence="3" id="KW-0347">Helicase</keyword>
<feature type="domain" description="DNA2/NAM7 helicase-like C-terminal" evidence="7">
    <location>
        <begin position="1180"/>
        <end position="1394"/>
    </location>
</feature>
<dbReference type="GeneID" id="70296957"/>
<feature type="region of interest" description="Disordered" evidence="6">
    <location>
        <begin position="1569"/>
        <end position="1620"/>
    </location>
</feature>
<dbReference type="InterPro" id="IPR041679">
    <property type="entry name" value="DNA2/NAM7-like_C"/>
</dbReference>
<sequence>MSPFAAFDHENGPPKSRKQARDDKKKARREAELQRKSQDKDRSQSPKHGTDDGDVTLLLDNGEQVVLDKHQVANPEKFAIRSVELPGGQIVYLDIENKLIRTTEARVAANAAGQPLPEDDGKVCDPISIRRSGDSHNIPALVHLNGALIKGYSPKTLAHVGAGPGKGLTTTVDYRAAQYSPPSITISCSIRDGGELQSILKIVAYLGSATAINRETISTDQTDWLRSAFSLGQDDHDMIAGLLDNNKPVKTNPFEDLSAFGPDCTEENMEPAQLMLLKCASVNSVQLALNRGDVAFHWNDNVRVSYCQDIHNTLKALFASSEQFHFTITTDDSPLATEMWDNLLQFSGDAHVFNPLMSNCNFRYQDLSFSSFNLEASRPLKSTPRVYVFKDQTHQTCALIGGSTDAINYEVEIAKKMETVEIPFVASASPYELWTSTENDLVTYGILADNSPTEMTLFCLVTANYRLPPEDKTCLIKLRQKEVVRQRPDNIEMTRAIHQSLSEQVESIVRNVASEIDLAYDNKEKQVEGMRQNTEAEQEKYSDAKDDLTHFRHRLACKLLAERLTDFVNRPTEEARRLVNNVDGEPRLEVERTLKIVSAVDLGISWLNMHLKNEDADMVIEIGKWIRSNGVPQQSTPEAEELLEVPARRLPLPAGISGRVAMFSAVIPKDERWASCYTAPPKNTGLPFWKIQGTLQDFCDKLSTGRVPKKYLVNGTIQPSVLTSTAKHEASANYSANFNKHAVHVKERDVFAIFGFEKLVPPRPRPGYQGQWAALLRDLKRTTDGIFSLTGCPGSGKSYIADALTSHVARTVPQCARGEVAPEAFETDFANDINTHDPLPDEYEDINDAHRDSVRERRREEERQRKIEISKAVSKVYRRTHRQKIAAYHNTTMPDESDDDDDEEPAASTDEEQTAGGAEPGTAEVAGDSANEPWTEHGTDTGAVPVQRERVEKGQVLVTTFSRKITRDALERGNKFDPNVKRMRCYPYEKEMRNLLSTQPSGPRQTDVDSRFASLGEKSLQIHKNNMQKDSWEDVSPASDPHSVSEQAKRVLEQHPDRWLQLRQGLSYKDCDLTLWKKNKAEAMKDALDLINFTIAQAGIVYATPAAIASCASRFTSFMPDMIVIDEAQNLNEAATFIPMAKYPRAAFVLIMGDVNQSTLIPSAAEDGEYQDLFGYQHATSFLARLAMSNKIDFTLKYTHRAFGLAFEIPRQVFYRETMSVVHQHSNVTRLWNSFFATMMGTENSFRPKIPSIMIDPKNSIEELYGYSFINKENARLVQKLVVQLYQSAPVYNTKDLYKSGIAGSRRQIRRGSVLIVTAYAAQKNLLRGYLKELQPNEAPLGLIDVRTIDESPSHQADVVIIDLPRTTRGVFQNNHNRLCIGSTRAQAATIWIAAEEGIKGPWGEKVASMHEENGTLLELNYKMPLTKICDRCNNHGHEHSSTSPCHIALECNGCKALGLPCAHTARNCPRSDQHSPASLFAGRYSKDLANLKPVPHPDNQPPSIIHGVSSKQATSRDKVSKVNKTLGDNRTKAKKRERFRVAGAHPEGESSAMGAIQEALMAKIEFPADGSGSDEEEGPGEDDNTSEDVAGGDDGAGDDWVMGDAQGDAADALGPAGGW</sequence>
<keyword evidence="1" id="KW-0547">Nucleotide-binding</keyword>
<dbReference type="EMBL" id="MU251258">
    <property type="protein sequence ID" value="KAG9253167.1"/>
    <property type="molecule type" value="Genomic_DNA"/>
</dbReference>
<keyword evidence="9" id="KW-1185">Reference proteome</keyword>
<protein>
    <recommendedName>
        <fullName evidence="7">DNA2/NAM7 helicase-like C-terminal domain-containing protein</fullName>
    </recommendedName>
</protein>
<keyword evidence="2" id="KW-0378">Hydrolase</keyword>
<dbReference type="SUPFAM" id="SSF52540">
    <property type="entry name" value="P-loop containing nucleoside triphosphate hydrolases"/>
    <property type="match status" value="1"/>
</dbReference>
<gene>
    <name evidence="8" type="ORF">F5Z01DRAFT_688635</name>
</gene>
<keyword evidence="5" id="KW-0175">Coiled coil</keyword>
<dbReference type="Gene3D" id="3.40.50.300">
    <property type="entry name" value="P-loop containing nucleotide triphosphate hydrolases"/>
    <property type="match status" value="2"/>
</dbReference>
<dbReference type="PANTHER" id="PTHR43788:SF8">
    <property type="entry name" value="DNA-BINDING PROTEIN SMUBP-2"/>
    <property type="match status" value="1"/>
</dbReference>
<evidence type="ECO:0000256" key="1">
    <source>
        <dbReference type="ARBA" id="ARBA00022741"/>
    </source>
</evidence>
<evidence type="ECO:0000259" key="7">
    <source>
        <dbReference type="Pfam" id="PF13087"/>
    </source>
</evidence>
<reference evidence="8" key="1">
    <citation type="journal article" date="2021" name="IMA Fungus">
        <title>Genomic characterization of three marine fungi, including Emericellopsis atlantica sp. nov. with signatures of a generalist lifestyle and marine biomass degradation.</title>
        <authorList>
            <person name="Hagestad O.C."/>
            <person name="Hou L."/>
            <person name="Andersen J.H."/>
            <person name="Hansen E.H."/>
            <person name="Altermark B."/>
            <person name="Li C."/>
            <person name="Kuhnert E."/>
            <person name="Cox R.J."/>
            <person name="Crous P.W."/>
            <person name="Spatafora J.W."/>
            <person name="Lail K."/>
            <person name="Amirebrahimi M."/>
            <person name="Lipzen A."/>
            <person name="Pangilinan J."/>
            <person name="Andreopoulos W."/>
            <person name="Hayes R.D."/>
            <person name="Ng V."/>
            <person name="Grigoriev I.V."/>
            <person name="Jackson S.A."/>
            <person name="Sutton T.D.S."/>
            <person name="Dobson A.D.W."/>
            <person name="Rama T."/>
        </authorList>
    </citation>
    <scope>NUCLEOTIDE SEQUENCE</scope>
    <source>
        <strain evidence="8">TS7</strain>
    </source>
</reference>
<feature type="region of interest" description="Disordered" evidence="6">
    <location>
        <begin position="1490"/>
        <end position="1552"/>
    </location>
</feature>
<feature type="compositionally biased region" description="Acidic residues" evidence="6">
    <location>
        <begin position="1573"/>
        <end position="1587"/>
    </location>
</feature>
<feature type="region of interest" description="Disordered" evidence="6">
    <location>
        <begin position="880"/>
        <end position="951"/>
    </location>
</feature>
<proteinExistence type="predicted"/>
<dbReference type="OrthoDB" id="6513042at2759"/>
<evidence type="ECO:0000256" key="2">
    <source>
        <dbReference type="ARBA" id="ARBA00022801"/>
    </source>
</evidence>
<feature type="compositionally biased region" description="Low complexity" evidence="6">
    <location>
        <begin position="1599"/>
        <end position="1620"/>
    </location>
</feature>
<evidence type="ECO:0000256" key="3">
    <source>
        <dbReference type="ARBA" id="ARBA00022806"/>
    </source>
</evidence>
<evidence type="ECO:0000313" key="9">
    <source>
        <dbReference type="Proteomes" id="UP000887229"/>
    </source>
</evidence>
<keyword evidence="4" id="KW-0067">ATP-binding</keyword>
<dbReference type="GO" id="GO:0005524">
    <property type="term" value="F:ATP binding"/>
    <property type="evidence" value="ECO:0007669"/>
    <property type="project" value="UniProtKB-KW"/>
</dbReference>
<feature type="coiled-coil region" evidence="5">
    <location>
        <begin position="520"/>
        <end position="547"/>
    </location>
</feature>
<dbReference type="PANTHER" id="PTHR43788">
    <property type="entry name" value="DNA2/NAM7 HELICASE FAMILY MEMBER"/>
    <property type="match status" value="1"/>
</dbReference>
<accession>A0A9P8CNI4</accession>
<name>A0A9P8CNI4_9HYPO</name>
<evidence type="ECO:0000256" key="5">
    <source>
        <dbReference type="SAM" id="Coils"/>
    </source>
</evidence>
<evidence type="ECO:0000256" key="6">
    <source>
        <dbReference type="SAM" id="MobiDB-lite"/>
    </source>
</evidence>
<evidence type="ECO:0000256" key="4">
    <source>
        <dbReference type="ARBA" id="ARBA00022840"/>
    </source>
</evidence>
<feature type="compositionally biased region" description="Basic and acidic residues" evidence="6">
    <location>
        <begin position="19"/>
        <end position="51"/>
    </location>
</feature>
<dbReference type="Pfam" id="PF13087">
    <property type="entry name" value="AAA_12"/>
    <property type="match status" value="1"/>
</dbReference>
<evidence type="ECO:0000313" key="8">
    <source>
        <dbReference type="EMBL" id="KAG9253167.1"/>
    </source>
</evidence>
<organism evidence="8 9">
    <name type="scientific">Emericellopsis atlantica</name>
    <dbReference type="NCBI Taxonomy" id="2614577"/>
    <lineage>
        <taxon>Eukaryota</taxon>
        <taxon>Fungi</taxon>
        <taxon>Dikarya</taxon>
        <taxon>Ascomycota</taxon>
        <taxon>Pezizomycotina</taxon>
        <taxon>Sordariomycetes</taxon>
        <taxon>Hypocreomycetidae</taxon>
        <taxon>Hypocreales</taxon>
        <taxon>Bionectriaceae</taxon>
        <taxon>Emericellopsis</taxon>
    </lineage>
</organism>
<dbReference type="InterPro" id="IPR027417">
    <property type="entry name" value="P-loop_NTPase"/>
</dbReference>